<evidence type="ECO:0000313" key="7">
    <source>
        <dbReference type="Proteomes" id="UP001591681"/>
    </source>
</evidence>
<dbReference type="CDD" id="cd09120">
    <property type="entry name" value="PLDc_DNaseII_1"/>
    <property type="match status" value="1"/>
</dbReference>
<keyword evidence="7" id="KW-1185">Reference proteome</keyword>
<feature type="signal peptide" evidence="5">
    <location>
        <begin position="1"/>
        <end position="20"/>
    </location>
</feature>
<reference evidence="6 7" key="1">
    <citation type="submission" date="2024-09" db="EMBL/GenBank/DDBJ databases">
        <title>A chromosome-level genome assembly of Gray's grenadier anchovy, Coilia grayii.</title>
        <authorList>
            <person name="Fu Z."/>
        </authorList>
    </citation>
    <scope>NUCLEOTIDE SEQUENCE [LARGE SCALE GENOMIC DNA]</scope>
    <source>
        <strain evidence="6">G4</strain>
        <tissue evidence="6">Muscle</tissue>
    </source>
</reference>
<protein>
    <recommendedName>
        <fullName evidence="3">deoxyribonuclease II</fullName>
        <ecNumber evidence="3">3.1.22.1</ecNumber>
    </recommendedName>
</protein>
<feature type="chain" id="PRO_5044764940" description="deoxyribonuclease II" evidence="5">
    <location>
        <begin position="21"/>
        <end position="364"/>
    </location>
</feature>
<dbReference type="EC" id="3.1.22.1" evidence="3"/>
<organism evidence="6 7">
    <name type="scientific">Coilia grayii</name>
    <name type="common">Gray's grenadier anchovy</name>
    <dbReference type="NCBI Taxonomy" id="363190"/>
    <lineage>
        <taxon>Eukaryota</taxon>
        <taxon>Metazoa</taxon>
        <taxon>Chordata</taxon>
        <taxon>Craniata</taxon>
        <taxon>Vertebrata</taxon>
        <taxon>Euteleostomi</taxon>
        <taxon>Actinopterygii</taxon>
        <taxon>Neopterygii</taxon>
        <taxon>Teleostei</taxon>
        <taxon>Clupei</taxon>
        <taxon>Clupeiformes</taxon>
        <taxon>Clupeoidei</taxon>
        <taxon>Engraulidae</taxon>
        <taxon>Coilinae</taxon>
        <taxon>Coilia</taxon>
    </lineage>
</organism>
<evidence type="ECO:0000256" key="3">
    <source>
        <dbReference type="ARBA" id="ARBA00012036"/>
    </source>
</evidence>
<name>A0ABD1JAU1_9TELE</name>
<dbReference type="InterPro" id="IPR004947">
    <property type="entry name" value="DNase_II"/>
</dbReference>
<evidence type="ECO:0000256" key="2">
    <source>
        <dbReference type="ARBA" id="ARBA00007527"/>
    </source>
</evidence>
<evidence type="ECO:0000256" key="4">
    <source>
        <dbReference type="ARBA" id="ARBA00022801"/>
    </source>
</evidence>
<keyword evidence="4" id="KW-0378">Hydrolase</keyword>
<comment type="similarity">
    <text evidence="2">Belongs to the DNase II family.</text>
</comment>
<accession>A0ABD1JAU1</accession>
<gene>
    <name evidence="6" type="ORF">ACEWY4_019823</name>
</gene>
<dbReference type="Pfam" id="PF03265">
    <property type="entry name" value="DNase_II"/>
    <property type="match status" value="1"/>
</dbReference>
<sequence>MLRFVLTVSLFCWGFEATDATLTCKNKNNGDVDWYILYKAPKTKITDKMVRTGLEFLYIDSSNSKAEKINDINDPNGVLANTLRPLFTPIRKMSDNIGFISYSDQPPGCSASNWFGHSKGVLVVDKTSTGLWLLHSTPQFPYRRDQNNFWPPSGKENAQTFICVTFTYEQFKEIGKHLQYIRAFPFEHDIPEDFHQELKDAVNWEVQTPPNNWVPMMSKGGQDFRSIAKVELEADDAQGGDLYVAIAQLAGSDLDVHSWRCDEDPDGPYCGGKYKVLNIKTIKTDWGTWGSEDHSKWCVAKTNDWTCIGDLNRALTQYKRPGGALCINLKKVNRLFRTFVDKTSECIDDFSDLDCDTSRKKPKH</sequence>
<evidence type="ECO:0000256" key="5">
    <source>
        <dbReference type="SAM" id="SignalP"/>
    </source>
</evidence>
<dbReference type="PANTHER" id="PTHR10858:SF23">
    <property type="entry name" value="DEOXYRIBONUCLEASE II"/>
    <property type="match status" value="1"/>
</dbReference>
<comment type="catalytic activity">
    <reaction evidence="1">
        <text>Endonucleolytic cleavage to nucleoside 3'-phosphates and 3'-phosphooligonucleotide end-products.</text>
        <dbReference type="EC" id="3.1.22.1"/>
    </reaction>
</comment>
<dbReference type="EMBL" id="JBHFQA010000017">
    <property type="protein sequence ID" value="KAL2084305.1"/>
    <property type="molecule type" value="Genomic_DNA"/>
</dbReference>
<dbReference type="AlphaFoldDB" id="A0ABD1JAU1"/>
<proteinExistence type="inferred from homology"/>
<dbReference type="Proteomes" id="UP001591681">
    <property type="component" value="Unassembled WGS sequence"/>
</dbReference>
<dbReference type="PANTHER" id="PTHR10858">
    <property type="entry name" value="DEOXYRIBONUCLEASE II"/>
    <property type="match status" value="1"/>
</dbReference>
<keyword evidence="5" id="KW-0732">Signal</keyword>
<dbReference type="GO" id="GO:0004531">
    <property type="term" value="F:deoxyribonuclease II activity"/>
    <property type="evidence" value="ECO:0007669"/>
    <property type="project" value="UniProtKB-EC"/>
</dbReference>
<evidence type="ECO:0000256" key="1">
    <source>
        <dbReference type="ARBA" id="ARBA00000447"/>
    </source>
</evidence>
<comment type="caution">
    <text evidence="6">The sequence shown here is derived from an EMBL/GenBank/DDBJ whole genome shotgun (WGS) entry which is preliminary data.</text>
</comment>
<evidence type="ECO:0000313" key="6">
    <source>
        <dbReference type="EMBL" id="KAL2084305.1"/>
    </source>
</evidence>